<dbReference type="AlphaFoldDB" id="A0A7G2E441"/>
<proteinExistence type="predicted"/>
<feature type="compositionally biased region" description="Acidic residues" evidence="1">
    <location>
        <begin position="151"/>
        <end position="161"/>
    </location>
</feature>
<feature type="compositionally biased region" description="Low complexity" evidence="1">
    <location>
        <begin position="84"/>
        <end position="111"/>
    </location>
</feature>
<feature type="compositionally biased region" description="Basic and acidic residues" evidence="1">
    <location>
        <begin position="7"/>
        <end position="16"/>
    </location>
</feature>
<sequence length="161" mass="17417">MLTKPGKKLDSSESTHHTTSSNYPPLDIVHQTPQPRKEMQQKPLFDPKKMDNLIKPEPAGFTNHHRPNPSPKIPSSPGSNMTESQSNLNTKPNNNNSNNNSNMSSRSNSIESTKDKESMAAVDGGGKKNNNGAGGGCSTGGGDNKPNGDCNDPDYIDFEYF</sequence>
<organism evidence="2 3">
    <name type="scientific">Arabidopsis thaliana</name>
    <name type="common">Mouse-ear cress</name>
    <dbReference type="NCBI Taxonomy" id="3702"/>
    <lineage>
        <taxon>Eukaryota</taxon>
        <taxon>Viridiplantae</taxon>
        <taxon>Streptophyta</taxon>
        <taxon>Embryophyta</taxon>
        <taxon>Tracheophyta</taxon>
        <taxon>Spermatophyta</taxon>
        <taxon>Magnoliopsida</taxon>
        <taxon>eudicotyledons</taxon>
        <taxon>Gunneridae</taxon>
        <taxon>Pentapetalae</taxon>
        <taxon>rosids</taxon>
        <taxon>malvids</taxon>
        <taxon>Brassicales</taxon>
        <taxon>Brassicaceae</taxon>
        <taxon>Camelineae</taxon>
        <taxon>Arabidopsis</taxon>
    </lineage>
</organism>
<dbReference type="EMBL" id="LR881466">
    <property type="protein sequence ID" value="CAD5317631.1"/>
    <property type="molecule type" value="Genomic_DNA"/>
</dbReference>
<evidence type="ECO:0000256" key="1">
    <source>
        <dbReference type="SAM" id="MobiDB-lite"/>
    </source>
</evidence>
<dbReference type="Proteomes" id="UP000516314">
    <property type="component" value="Chromosome 1"/>
</dbReference>
<feature type="region of interest" description="Disordered" evidence="1">
    <location>
        <begin position="1"/>
        <end position="161"/>
    </location>
</feature>
<gene>
    <name evidence="2" type="ORF">AT9943_LOCUS5901</name>
</gene>
<accession>A0A7G2E441</accession>
<feature type="compositionally biased region" description="Gly residues" evidence="1">
    <location>
        <begin position="132"/>
        <end position="143"/>
    </location>
</feature>
<feature type="compositionally biased region" description="Basic and acidic residues" evidence="1">
    <location>
        <begin position="35"/>
        <end position="54"/>
    </location>
</feature>
<name>A0A7G2E441_ARATH</name>
<evidence type="ECO:0000313" key="3">
    <source>
        <dbReference type="Proteomes" id="UP000516314"/>
    </source>
</evidence>
<reference evidence="2 3" key="1">
    <citation type="submission" date="2020-09" db="EMBL/GenBank/DDBJ databases">
        <authorList>
            <person name="Ashkenazy H."/>
        </authorList>
    </citation>
    <scope>NUCLEOTIDE SEQUENCE [LARGE SCALE GENOMIC DNA]</scope>
    <source>
        <strain evidence="3">cv. Cdm-0</strain>
    </source>
</reference>
<protein>
    <submittedName>
        <fullName evidence="2">(thale cress) hypothetical protein</fullName>
    </submittedName>
</protein>
<evidence type="ECO:0000313" key="2">
    <source>
        <dbReference type="EMBL" id="CAD5317631.1"/>
    </source>
</evidence>